<feature type="domain" description="DUF7507" evidence="5">
    <location>
        <begin position="4114"/>
        <end position="4210"/>
    </location>
</feature>
<accession>A0A3G9JQK1</accession>
<dbReference type="InParanoid" id="A0A3G9JQK1"/>
<name>A0A3G9JQK1_9FIRM</name>
<feature type="compositionally biased region" description="Basic and acidic residues" evidence="2">
    <location>
        <begin position="3758"/>
        <end position="3769"/>
    </location>
</feature>
<dbReference type="PANTHER" id="PTHR34819:SF3">
    <property type="entry name" value="CELL SURFACE PROTEIN"/>
    <property type="match status" value="1"/>
</dbReference>
<evidence type="ECO:0000256" key="3">
    <source>
        <dbReference type="SAM" id="Phobius"/>
    </source>
</evidence>
<proteinExistence type="predicted"/>
<comment type="subcellular location">
    <subcellularLocation>
        <location evidence="1">Cell envelope</location>
    </subcellularLocation>
</comment>
<feature type="compositionally biased region" description="Basic and acidic residues" evidence="2">
    <location>
        <begin position="3981"/>
        <end position="3999"/>
    </location>
</feature>
<dbReference type="KEGG" id="ebm:SG0102_22070"/>
<dbReference type="NCBIfam" id="TIGR01451">
    <property type="entry name" value="B_ant_repeat"/>
    <property type="match status" value="6"/>
</dbReference>
<feature type="region of interest" description="Disordered" evidence="2">
    <location>
        <begin position="3967"/>
        <end position="4001"/>
    </location>
</feature>
<feature type="domain" description="DUF7507" evidence="5">
    <location>
        <begin position="3999"/>
        <end position="4087"/>
    </location>
</feature>
<feature type="domain" description="DUF7507" evidence="5">
    <location>
        <begin position="3882"/>
        <end position="3970"/>
    </location>
</feature>
<feature type="compositionally biased region" description="Basic and acidic residues" evidence="2">
    <location>
        <begin position="102"/>
        <end position="156"/>
    </location>
</feature>
<dbReference type="NCBIfam" id="TIGR02543">
    <property type="entry name" value="List_Bact_rpt"/>
    <property type="match status" value="1"/>
</dbReference>
<dbReference type="Gene3D" id="2.60.40.4270">
    <property type="entry name" value="Listeria-Bacteroides repeat domain"/>
    <property type="match status" value="3"/>
</dbReference>
<feature type="compositionally biased region" description="Polar residues" evidence="2">
    <location>
        <begin position="4378"/>
        <end position="4392"/>
    </location>
</feature>
<feature type="compositionally biased region" description="Acidic residues" evidence="2">
    <location>
        <begin position="3741"/>
        <end position="3750"/>
    </location>
</feature>
<dbReference type="InterPro" id="IPR055354">
    <property type="entry name" value="DUF7507"/>
</dbReference>
<keyword evidence="3" id="KW-0812">Transmembrane</keyword>
<dbReference type="GO" id="GO:0030313">
    <property type="term" value="C:cell envelope"/>
    <property type="evidence" value="ECO:0007669"/>
    <property type="project" value="UniProtKB-SubCell"/>
</dbReference>
<feature type="domain" description="DUF7507" evidence="5">
    <location>
        <begin position="4235"/>
        <end position="4327"/>
    </location>
</feature>
<keyword evidence="7" id="KW-1185">Reference proteome</keyword>
<gene>
    <name evidence="6" type="ORF">SG0102_22070</name>
</gene>
<feature type="compositionally biased region" description="Low complexity" evidence="2">
    <location>
        <begin position="49"/>
        <end position="69"/>
    </location>
</feature>
<sequence length="4468" mass="486579">MDRMKRFARKTVSYVVAMTMVFSMMQMSVFAQGETVSSEPTTTAVSDQNSVTAETENNNANTSQTNEESPPASNEATESTKVEEKTDANKSSGEDPSAAQKAAEEKAKAEKEAAEKAEAEKKAAQEKAAAEKKAAEEKAKAEKEAAEKAEAEKKAAENAMPAQTFTGSTSQLKVTASVDANVFPNGTEMKVTPVSSTVAKNIAKKTVKDDKVITDAIGADISFFKDGKELQPADANAVHVSMTLNKSLDGQDFKVVHQKDSGTIEKMAASVNDHKATFNAKSFSIYIIAGENDPVISTYKFYDGDTIISEYTQKIKAGDTLKKPKSPEKTGYKFLGWATAKDAAKPNFDAFKEYSEAEIDGKEHNIYAVFEEVHYVFFMDSAAEGARVFTTKEGKEGDKVSTTDIKLDLASDQSVTGWYSDQALTQKVEDTITLGTSDIRLYPKIESGHYITFKTGKNGSYIEPKFYAAKENVTNDSLPTPKRKGYTFKHWSITEDGTKYVTGNPLSEDITLHAVWEADDTNYSVVFWQQSIDDKVNSADAEKTYKVESSVPRIAKTGESVSVTEADKKKNYTGFIFKKADSSKTVTADGKTTLNVYYDRKEVTFIFHFPSGSNEFVNGGKKYTGLYGQKFDDWPTSYHRYGYKYSTLWGYGKYYEWLNQYENTLSFLDAYISPDLTKDTIHFYPVQRKGASVNFFKQQLDGSFSLSPDKSVEMDGGTFYITDKYTGFTAYQYKADNGDWKKLDKKNSDGTYDDGISYTTNLDIRFKRNDYNLEYYNYDHEDKSVKVKYEAPLSQYANYTPTRPSSLDEGYTFRGWYKDEACTEEFKFDSTMPAHGIKLYAKWAADPVDVKVHLSLKNDETTTIEDLDYASTISLSDLPKVVDADGKTLVEGDNGHTVTVPENYHWIGWATKSDDSYTLYNFNNELHGDLELYPYYINTSKFIVNYSAGTGSGTVTDDKKYAENAYADVKSGSTLDAPSGSKFLNWQLYKFVDGELKATDEYYYPGDKIKITGNIQLVAHYIPLPTKVNLLYYANNSSSSDAVYASNEDLENNAQLIIADGSNVAKPQVGNGVKAIFDHWNTKADDGGTTYKPGIKVGIDEKDLPNKLYAQWRYEVTITGQSKSVTYTGEKQSVTGIVNDTFTIEGKTVTIDDVTAKAEGIDVGEYATTFTFGDSYNDQVKEINGFKVKVITNPGTLTITPNETNIKIALKDASKVYDGKALTSKDVDVTGLPEGFKVNVETSGSQLDAGESKNTITSYTITKGDQDVTKSFKNIEVSKDAKLTVTKRPVTLKSETASKEFDGKPLTRPAVTITAGDFVKGEVESVEATGSITKAGSIPNTIQINGVTGKYKDTNYEITKNEGTLTITKIAQKVTFTAASDHKEYDGTALSNEAVTMSGLPDGYNFTASAVGSVTHVNEGKVKNVVNKDSVHIYKEGKDVTNQFADIQYTDGELSITPRKLTLISASDQKQYDGTPLTNDTVTYDASRILNNDIHDIKATGSQTDVGASDNTISYKIEDNVKDDYEVKEELGQLTVTKSEKKVTMKADDASKTYDGTPLTSDLFTVLNGLDTTIFTVTADSHGSITDAGYTNHTIDNVKIFKDGKDVTDWFTHITTEPGLLTVQPRPVTITTGSASKEFDGMPLTNKEITVGDMGFVDGEATVRTTGTITEVGSTENTYEIVKGEGYKDGNYAITNNLGTLTIKDNEKTEITITAKSDSKTYDGTPLTAGYEVTGLSDKLFTIEVKTTGSITDVGTTDHVIDSYIIRNNDGNDVTGSFKNVKKVTGTLTVYKRQVTLTSETDSKAFDGKPLTAPHVTVSGDGFVEGEVEDIKATGTITDPGSVKNTIQYTKKENFKAGNYTITKHEGTLTVNKNAAEIVVTPGSTSRKYDGTALTNDAGTVTGVPDGFTYKLHTKGTITHVGSVDNEVDTFVIEKDGKDVTKYFSNITYKTGTLTITPRIVAITSGSNTFTYDGKEHAYDHIEVTGDKILDKDIKEIHATGAITKVGSTTNTIAITPTENFVERDYTFTKVEGTLTVTKHADEVVLTAGSDTKVYDGTPLTNKTFTTDNLSSDFKVYATISGSITDAGKVENVITDYKIMKDGEEVTDQFDKITTVKGTLTVTKRDVTITSASATKEYDGQPLTNMTTHVTGNIINNEISAIQATGSQTDVGQSKNTIKYDTSKDFKASNYNLTVHPGTLTVTKNTSAKIVIQAASASKMYDGQALENPEATTTGLPDGITAKVTVEGEITHYGTKANLVKDYHFYKGDQEVTDYFDTPEVNDGVLEITKRSVTLKSASDEKEYDGTALTNANVTITGDGFVEGEVKEVKAIGSITDVGSAENTIHIEKNDGYDPLDYTIEENPGTLTITQNTTAKVKVTADSASKVYDGQALTKDTYKVTGLPEAFQVKATVSGSIMNVKDSPAVNKLSEIKIFKGDQDVTKFFKYIDHEDGSLTITKRHVVIESGSAKRAYNGSPLTNDKITVSGDGFVKGEANAKATGTITEVGTTANTIKIEEHDGYLASNYDIELHEGTLEITPNTETITIKAASKEKLYDGTTLKNASYDVTGLPDGFTAKVTIKGEIKNAGSISNKVEDYKILKGDQEVTDQFANINITHGTLTINKRHLTLTSETKSKQFDGTPLTAPDVKVTGDGFVKGEVEDLKATGSITKAGSIDNPITYTKTKDFNKDNYVIKEEIGTLTVKKIAKEVTITSNNASKLYDGTALTNKTYTADGLPNGFTAKAEITGTITDAGKTKNTIKSVVIMKEDKDVTDQFDSITTKEGLLTVNKRQVVLTSASASREYNGLPLTRPTVDMTGDGFVKGEVTDVKATGSITEKGKVINTITYQTHDAFNKENYTITKQEGTLEITASHAKIHVRAASDEKVYDGTPLTNANTTIENLPEGFTYKATVKGTVTHVDEGTVDNKITEIRIYKDDQDVTNQFDAITHMDGTLKITARPLTMTSASDEKDYDGIALANDKVTVKGKIFNDEVYDITATGAQIEVGTSANTIVYKMTKHAEKDYAITLEEGLLTVNPHTAVITVTAGSDAKVYDGKALTSDTFTVEGLSDNLRAYVTTDGSATNVGDKGENKVNTVVIMDGMTDVTRYFANIKTVSGQLTITPRHVTLKSESDHKVYDGKELTRPEVKISGQGFVAGEATAKAVGTIKKIGSVPNTIELATTDAYKEKNYNLTYDLGTLTILANENAVVVNGSSVSKTYDGKALSSDKADVILPEGFENYKAEVKMTGTITNAGKIANKVADVIIRDEDGNDVTDQFKNITKNDGYLEVTPRKVTLTSESVTRAYDGTPLTAKHVTVTGDGFVDGEVSDLKATGSITEVGTISNAISFQKTDAYKDKNYIITKRPGSLTITTAQVIMHITAASDEKVYDGQSLTNDGYTVAGVLPGMHIEATIKGEITNAGETENKVTAYRIMKGDQDVTDFFNTDDEHMMITDGTLTVKKRPVTLTSATLKKAYDGTALTNGDHQLKVTAGSYVEGESFKAGFTGRQLLVGSSDNTFTLSNHTAKLGNYDVKKEYGQLTVTDDVDDDKVVTKSHDAEEYKLGDTIHFEIKIKNIYDEVKTLKVTELPGVKITSDIPETLSAGEEITLKATYIVTEEEIKSQQFKNKVDVSLGKTYKGTDEVPEPEIDDAKPKLKITKTAEQKEYKLGDTITYKIHAKNTGNLTLTNIVVKDDLTKSSWTIAKLLPGETSQDLIATYKVTESDIKVGKIVNVATVDRIDDPTPDNPDDPAPEVTPGKETVDTEEKNPHITITKKADEKKAYKLGETIHYTIHATNDGNLTLTNIVIRDDLTNQQWTIRSLAPHQTSQDFTTTYVVTEKDIKNGHVANVATMKDVDDPTPDDPTDPDPKDEPGKETVDTEEKNPHLTIIKKADDTKKYKLGETVTYTISAINDGNLTLTNIKLEDALTGDTWTIKKLAPQATSDEHVVTYTVTEKDIIAGKIKNIVTMKDVDDPTPEDPNDPDPKDNPGEKTVETEDKHPHLTITKQADTSKQYTLGDTITYTIKAKNDGNLTLTNIILKDDLTGDTFTIDSLKPQEESSNFTVNYKVTQQDVNKGKVTNVATVNKVDDPTPDDPTDPDPEVTPGKEEVDITKTNPSVTVTKKTTSTPKDGKAYQLGETITYEITVKNDGNLPLSAFKLHDDMTNENFDVKASKPGDTQSFTTSYKVQEADIVKGKVINNATVDTATLEDPTPDNKDDEVKITDGKTEDNTEASHPAVVITKTTTSSPASASGYEEGDTISYLITATNTGNLTLTNVVVEDPLTGGKWTIEKLSPNAQETFVTTYVVKALDVTRGNVVNTATVTSSEDPDPQKDPEVTPGTVITPTSKTTIIDESGDGTMPTQNTPETPTIATPATEESGSGKQATQNTPDTDTSVEKETVPTYNTDNTTPTVVKTTTYDTGTAPTTTTEAVKTGDETEITMQMMLMSIALITLLGVLIATRKKKENRN</sequence>
<organism evidence="6 7">
    <name type="scientific">Intestinibaculum porci</name>
    <dbReference type="NCBI Taxonomy" id="2487118"/>
    <lineage>
        <taxon>Bacteria</taxon>
        <taxon>Bacillati</taxon>
        <taxon>Bacillota</taxon>
        <taxon>Erysipelotrichia</taxon>
        <taxon>Erysipelotrichales</taxon>
        <taxon>Erysipelotrichaceae</taxon>
        <taxon>Intestinibaculum</taxon>
    </lineage>
</organism>
<feature type="compositionally biased region" description="Basic and acidic residues" evidence="2">
    <location>
        <begin position="78"/>
        <end position="88"/>
    </location>
</feature>
<dbReference type="EMBL" id="AP019309">
    <property type="protein sequence ID" value="BBH27273.1"/>
    <property type="molecule type" value="Genomic_DNA"/>
</dbReference>
<feature type="chain" id="PRO_5018225116" description="DUF7507 domain-containing protein" evidence="4">
    <location>
        <begin position="32"/>
        <end position="4468"/>
    </location>
</feature>
<feature type="region of interest" description="Disordered" evidence="2">
    <location>
        <begin position="4205"/>
        <end position="4234"/>
    </location>
</feature>
<dbReference type="InterPro" id="IPR047589">
    <property type="entry name" value="DUF11_rpt"/>
</dbReference>
<dbReference type="OrthoDB" id="1637925at2"/>
<evidence type="ECO:0000313" key="7">
    <source>
        <dbReference type="Proteomes" id="UP000268059"/>
    </source>
</evidence>
<feature type="region of interest" description="Disordered" evidence="2">
    <location>
        <begin position="4320"/>
        <end position="4427"/>
    </location>
</feature>
<evidence type="ECO:0000256" key="4">
    <source>
        <dbReference type="SAM" id="SignalP"/>
    </source>
</evidence>
<dbReference type="InterPro" id="IPR051172">
    <property type="entry name" value="Chlamydia_OmcB"/>
</dbReference>
<feature type="compositionally biased region" description="Low complexity" evidence="2">
    <location>
        <begin position="4364"/>
        <end position="4377"/>
    </location>
</feature>
<dbReference type="Pfam" id="PF09479">
    <property type="entry name" value="Flg_new"/>
    <property type="match status" value="3"/>
</dbReference>
<dbReference type="Proteomes" id="UP000268059">
    <property type="component" value="Chromosome"/>
</dbReference>
<feature type="compositionally biased region" description="Basic and acidic residues" evidence="2">
    <location>
        <begin position="4212"/>
        <end position="4228"/>
    </location>
</feature>
<feature type="compositionally biased region" description="Polar residues" evidence="2">
    <location>
        <begin position="39"/>
        <end position="48"/>
    </location>
</feature>
<reference evidence="6 7" key="1">
    <citation type="submission" date="2018-11" db="EMBL/GenBank/DDBJ databases">
        <title>Novel Erysipelotrichaceae bacterium isolated from small intestine of a swine.</title>
        <authorList>
            <person name="Kim J.S."/>
            <person name="Choe H."/>
            <person name="Lee Y.R."/>
            <person name="Kim K.M."/>
            <person name="Park D.S."/>
        </authorList>
    </citation>
    <scope>NUCLEOTIDE SEQUENCE [LARGE SCALE GENOMIC DNA]</scope>
    <source>
        <strain evidence="6 7">SG0102</strain>
    </source>
</reference>
<evidence type="ECO:0000256" key="2">
    <source>
        <dbReference type="SAM" id="MobiDB-lite"/>
    </source>
</evidence>
<feature type="region of interest" description="Disordered" evidence="2">
    <location>
        <begin position="4083"/>
        <end position="4107"/>
    </location>
</feature>
<evidence type="ECO:0000256" key="1">
    <source>
        <dbReference type="ARBA" id="ARBA00004196"/>
    </source>
</evidence>
<protein>
    <recommendedName>
        <fullName evidence="5">DUF7507 domain-containing protein</fullName>
    </recommendedName>
</protein>
<evidence type="ECO:0000259" key="5">
    <source>
        <dbReference type="Pfam" id="PF24346"/>
    </source>
</evidence>
<evidence type="ECO:0000313" key="6">
    <source>
        <dbReference type="EMBL" id="BBH27273.1"/>
    </source>
</evidence>
<feature type="signal peptide" evidence="4">
    <location>
        <begin position="1"/>
        <end position="31"/>
    </location>
</feature>
<dbReference type="Pfam" id="PF24346">
    <property type="entry name" value="DUF7507"/>
    <property type="match status" value="6"/>
</dbReference>
<keyword evidence="3" id="KW-0472">Membrane</keyword>
<feature type="region of interest" description="Disordered" evidence="2">
    <location>
        <begin position="3847"/>
        <end position="3882"/>
    </location>
</feature>
<feature type="compositionally biased region" description="Basic and acidic residues" evidence="2">
    <location>
        <begin position="3865"/>
        <end position="3882"/>
    </location>
</feature>
<feature type="domain" description="DUF7507" evidence="5">
    <location>
        <begin position="3766"/>
        <end position="3855"/>
    </location>
</feature>
<dbReference type="InterPro" id="IPR042229">
    <property type="entry name" value="Listeria/Bacterioides_rpt_sf"/>
</dbReference>
<dbReference type="PANTHER" id="PTHR34819">
    <property type="entry name" value="LARGE CYSTEINE-RICH PERIPLASMIC PROTEIN OMCB"/>
    <property type="match status" value="1"/>
</dbReference>
<feature type="compositionally biased region" description="Low complexity" evidence="2">
    <location>
        <begin position="4404"/>
        <end position="4427"/>
    </location>
</feature>
<feature type="compositionally biased region" description="Acidic residues" evidence="2">
    <location>
        <begin position="4089"/>
        <end position="4099"/>
    </location>
</feature>
<feature type="region of interest" description="Disordered" evidence="2">
    <location>
        <begin position="3737"/>
        <end position="3769"/>
    </location>
</feature>
<feature type="transmembrane region" description="Helical" evidence="3">
    <location>
        <begin position="4439"/>
        <end position="4459"/>
    </location>
</feature>
<feature type="region of interest" description="Disordered" evidence="2">
    <location>
        <begin position="39"/>
        <end position="164"/>
    </location>
</feature>
<feature type="compositionally biased region" description="Polar residues" evidence="2">
    <location>
        <begin position="4340"/>
        <end position="4351"/>
    </location>
</feature>
<dbReference type="InterPro" id="IPR013378">
    <property type="entry name" value="InlB-like_B-rpt"/>
</dbReference>
<dbReference type="RefSeq" id="WP_125120018.1">
    <property type="nucleotide sequence ID" value="NZ_AP019309.1"/>
</dbReference>
<feature type="domain" description="DUF7507" evidence="5">
    <location>
        <begin position="3651"/>
        <end position="3737"/>
    </location>
</feature>
<keyword evidence="4" id="KW-0732">Signal</keyword>
<keyword evidence="3" id="KW-1133">Transmembrane helix</keyword>